<dbReference type="PROSITE" id="PS50931">
    <property type="entry name" value="HTH_LYSR"/>
    <property type="match status" value="1"/>
</dbReference>
<evidence type="ECO:0000313" key="7">
    <source>
        <dbReference type="Proteomes" id="UP000663992"/>
    </source>
</evidence>
<name>A0ABS3CT95_9ALTE</name>
<accession>A0ABS3CT95</accession>
<organism evidence="6 7">
    <name type="scientific">Bowmanella yangjiangensis</name>
    <dbReference type="NCBI Taxonomy" id="2811230"/>
    <lineage>
        <taxon>Bacteria</taxon>
        <taxon>Pseudomonadati</taxon>
        <taxon>Pseudomonadota</taxon>
        <taxon>Gammaproteobacteria</taxon>
        <taxon>Alteromonadales</taxon>
        <taxon>Alteromonadaceae</taxon>
        <taxon>Bowmanella</taxon>
    </lineage>
</organism>
<comment type="caution">
    <text evidence="6">The sequence shown here is derived from an EMBL/GenBank/DDBJ whole genome shotgun (WGS) entry which is preliminary data.</text>
</comment>
<dbReference type="Gene3D" id="3.40.190.290">
    <property type="match status" value="1"/>
</dbReference>
<dbReference type="Proteomes" id="UP000663992">
    <property type="component" value="Unassembled WGS sequence"/>
</dbReference>
<protein>
    <submittedName>
        <fullName evidence="6">LysR family transcriptional regulator</fullName>
    </submittedName>
</protein>
<keyword evidence="2" id="KW-0805">Transcription regulation</keyword>
<dbReference type="InterPro" id="IPR058163">
    <property type="entry name" value="LysR-type_TF_proteobact-type"/>
</dbReference>
<dbReference type="PRINTS" id="PR00039">
    <property type="entry name" value="HTHLYSR"/>
</dbReference>
<evidence type="ECO:0000256" key="4">
    <source>
        <dbReference type="ARBA" id="ARBA00023163"/>
    </source>
</evidence>
<evidence type="ECO:0000256" key="1">
    <source>
        <dbReference type="ARBA" id="ARBA00009437"/>
    </source>
</evidence>
<sequence length="291" mass="32346">MDFDWDDAKAFLLTAETGSLTAAAKQLRTSQPTIGRRVAALEESLGIVLFERSKNSLFLTPQGERIFQALQGMEQVANDTILVAKGATESLPGVVTIASSQIDAVFRLPALIAELKKLEPTLQIKLEVSNDSADLIHRNADIAIRNFRPTEENLIIRKLGDAQVSLFGTPQLCTSLNLQKKTIPTFPIIGFIGTDYLTQVLIDGGIAKDQINYVCLSDFQLTHIELAKRGLGLAILPTNLGKEIPELECALPEEHSVYDYSTWLVCHSELRHNRRIRFVYEFLAERLARTV</sequence>
<dbReference type="PANTHER" id="PTHR30537">
    <property type="entry name" value="HTH-TYPE TRANSCRIPTIONAL REGULATOR"/>
    <property type="match status" value="1"/>
</dbReference>
<comment type="similarity">
    <text evidence="1">Belongs to the LysR transcriptional regulatory family.</text>
</comment>
<dbReference type="Gene3D" id="1.10.10.10">
    <property type="entry name" value="Winged helix-like DNA-binding domain superfamily/Winged helix DNA-binding domain"/>
    <property type="match status" value="1"/>
</dbReference>
<gene>
    <name evidence="6" type="ORF">J0A65_07650</name>
</gene>
<dbReference type="InterPro" id="IPR005119">
    <property type="entry name" value="LysR_subst-bd"/>
</dbReference>
<dbReference type="InterPro" id="IPR036388">
    <property type="entry name" value="WH-like_DNA-bd_sf"/>
</dbReference>
<dbReference type="InterPro" id="IPR000847">
    <property type="entry name" value="LysR_HTH_N"/>
</dbReference>
<feature type="domain" description="HTH lysR-type" evidence="5">
    <location>
        <begin position="3"/>
        <end position="60"/>
    </location>
</feature>
<proteinExistence type="inferred from homology"/>
<dbReference type="PANTHER" id="PTHR30537:SF3">
    <property type="entry name" value="TRANSCRIPTIONAL REGULATORY PROTEIN"/>
    <property type="match status" value="1"/>
</dbReference>
<keyword evidence="7" id="KW-1185">Reference proteome</keyword>
<dbReference type="InterPro" id="IPR036390">
    <property type="entry name" value="WH_DNA-bd_sf"/>
</dbReference>
<evidence type="ECO:0000259" key="5">
    <source>
        <dbReference type="PROSITE" id="PS50931"/>
    </source>
</evidence>
<keyword evidence="4" id="KW-0804">Transcription</keyword>
<dbReference type="SUPFAM" id="SSF46785">
    <property type="entry name" value="Winged helix' DNA-binding domain"/>
    <property type="match status" value="1"/>
</dbReference>
<dbReference type="SUPFAM" id="SSF53850">
    <property type="entry name" value="Periplasmic binding protein-like II"/>
    <property type="match status" value="1"/>
</dbReference>
<evidence type="ECO:0000256" key="3">
    <source>
        <dbReference type="ARBA" id="ARBA00023125"/>
    </source>
</evidence>
<evidence type="ECO:0000256" key="2">
    <source>
        <dbReference type="ARBA" id="ARBA00023015"/>
    </source>
</evidence>
<dbReference type="RefSeq" id="WP_206593543.1">
    <property type="nucleotide sequence ID" value="NZ_JAFKCS010000005.1"/>
</dbReference>
<dbReference type="EMBL" id="JAFKCS010000005">
    <property type="protein sequence ID" value="MBN7819734.1"/>
    <property type="molecule type" value="Genomic_DNA"/>
</dbReference>
<evidence type="ECO:0000313" key="6">
    <source>
        <dbReference type="EMBL" id="MBN7819734.1"/>
    </source>
</evidence>
<keyword evidence="3" id="KW-0238">DNA-binding</keyword>
<reference evidence="6 7" key="1">
    <citation type="submission" date="2021-03" db="EMBL/GenBank/DDBJ databases">
        <title>novel species isolated from a fishpond in China.</title>
        <authorList>
            <person name="Lu H."/>
            <person name="Cai Z."/>
        </authorList>
    </citation>
    <scope>NUCLEOTIDE SEQUENCE [LARGE SCALE GENOMIC DNA]</scope>
    <source>
        <strain evidence="6 7">Y57</strain>
    </source>
</reference>
<dbReference type="Pfam" id="PF00126">
    <property type="entry name" value="HTH_1"/>
    <property type="match status" value="1"/>
</dbReference>
<dbReference type="Pfam" id="PF03466">
    <property type="entry name" value="LysR_substrate"/>
    <property type="match status" value="1"/>
</dbReference>